<dbReference type="OrthoDB" id="10519888at2759"/>
<sequence>IYTLSLHVALPIWFTRAEKTEAEVIHLDKWGRYYRNLVTVGLLKQKKLWLLACNPAQKRLLSIKLKVGKKLRLFIWISGDIMS</sequence>
<keyword evidence="2" id="KW-1185">Reference proteome</keyword>
<feature type="non-terminal residue" evidence="1">
    <location>
        <position position="83"/>
    </location>
</feature>
<comment type="caution">
    <text evidence="1">The sequence shown here is derived from an EMBL/GenBank/DDBJ whole genome shotgun (WGS) entry which is preliminary data.</text>
</comment>
<dbReference type="EMBL" id="CAJVPY010072644">
    <property type="protein sequence ID" value="CAG8829146.1"/>
    <property type="molecule type" value="Genomic_DNA"/>
</dbReference>
<reference evidence="1" key="1">
    <citation type="submission" date="2021-06" db="EMBL/GenBank/DDBJ databases">
        <authorList>
            <person name="Kallberg Y."/>
            <person name="Tangrot J."/>
            <person name="Rosling A."/>
        </authorList>
    </citation>
    <scope>NUCLEOTIDE SEQUENCE</scope>
    <source>
        <strain evidence="1">MA453B</strain>
    </source>
</reference>
<evidence type="ECO:0000313" key="2">
    <source>
        <dbReference type="Proteomes" id="UP000789405"/>
    </source>
</evidence>
<gene>
    <name evidence="1" type="ORF">DERYTH_LOCUS28625</name>
</gene>
<accession>A0A9N9KGT3</accession>
<feature type="non-terminal residue" evidence="1">
    <location>
        <position position="1"/>
    </location>
</feature>
<proteinExistence type="predicted"/>
<protein>
    <submittedName>
        <fullName evidence="1">8128_t:CDS:1</fullName>
    </submittedName>
</protein>
<dbReference type="AlphaFoldDB" id="A0A9N9KGT3"/>
<dbReference type="Proteomes" id="UP000789405">
    <property type="component" value="Unassembled WGS sequence"/>
</dbReference>
<evidence type="ECO:0000313" key="1">
    <source>
        <dbReference type="EMBL" id="CAG8829146.1"/>
    </source>
</evidence>
<organism evidence="1 2">
    <name type="scientific">Dentiscutata erythropus</name>
    <dbReference type="NCBI Taxonomy" id="1348616"/>
    <lineage>
        <taxon>Eukaryota</taxon>
        <taxon>Fungi</taxon>
        <taxon>Fungi incertae sedis</taxon>
        <taxon>Mucoromycota</taxon>
        <taxon>Glomeromycotina</taxon>
        <taxon>Glomeromycetes</taxon>
        <taxon>Diversisporales</taxon>
        <taxon>Gigasporaceae</taxon>
        <taxon>Dentiscutata</taxon>
    </lineage>
</organism>
<name>A0A9N9KGT3_9GLOM</name>